<sequence>AEPQPQPPALPPPLPSTFVAMVAAASHRRPPQRTLSDFLSSETVQSIVLSYVMRTTPSTRLPAPPGASAVCVANAVFDDVEITVISTVAVAAVGVRRQFPGDLPA</sequence>
<evidence type="ECO:0000313" key="2">
    <source>
        <dbReference type="Proteomes" id="UP000747399"/>
    </source>
</evidence>
<proteinExistence type="predicted"/>
<gene>
    <name evidence="1" type="ORF">Vafri_20753</name>
</gene>
<comment type="caution">
    <text evidence="1">The sequence shown here is derived from an EMBL/GenBank/DDBJ whole genome shotgun (WGS) entry which is preliminary data.</text>
</comment>
<evidence type="ECO:0000313" key="1">
    <source>
        <dbReference type="EMBL" id="GIL67349.1"/>
    </source>
</evidence>
<keyword evidence="2" id="KW-1185">Reference proteome</keyword>
<accession>A0A8J4BT15</accession>
<organism evidence="1 2">
    <name type="scientific">Volvox africanus</name>
    <dbReference type="NCBI Taxonomy" id="51714"/>
    <lineage>
        <taxon>Eukaryota</taxon>
        <taxon>Viridiplantae</taxon>
        <taxon>Chlorophyta</taxon>
        <taxon>core chlorophytes</taxon>
        <taxon>Chlorophyceae</taxon>
        <taxon>CS clade</taxon>
        <taxon>Chlamydomonadales</taxon>
        <taxon>Volvocaceae</taxon>
        <taxon>Volvox</taxon>
    </lineage>
</organism>
<name>A0A8J4BT15_9CHLO</name>
<dbReference type="AlphaFoldDB" id="A0A8J4BT15"/>
<dbReference type="Proteomes" id="UP000747399">
    <property type="component" value="Unassembled WGS sequence"/>
</dbReference>
<protein>
    <submittedName>
        <fullName evidence="1">Uncharacterized protein</fullName>
    </submittedName>
</protein>
<reference evidence="1" key="1">
    <citation type="journal article" date="2021" name="Proc. Natl. Acad. Sci. U.S.A.">
        <title>Three genomes in the algal genus Volvox reveal the fate of a haploid sex-determining region after a transition to homothallism.</title>
        <authorList>
            <person name="Yamamoto K."/>
            <person name="Hamaji T."/>
            <person name="Kawai-Toyooka H."/>
            <person name="Matsuzaki R."/>
            <person name="Takahashi F."/>
            <person name="Nishimura Y."/>
            <person name="Kawachi M."/>
            <person name="Noguchi H."/>
            <person name="Minakuchi Y."/>
            <person name="Umen J.G."/>
            <person name="Toyoda A."/>
            <person name="Nozaki H."/>
        </authorList>
    </citation>
    <scope>NUCLEOTIDE SEQUENCE</scope>
    <source>
        <strain evidence="1">NIES-3780</strain>
    </source>
</reference>
<dbReference type="EMBL" id="BNCO01000097">
    <property type="protein sequence ID" value="GIL67349.1"/>
    <property type="molecule type" value="Genomic_DNA"/>
</dbReference>
<feature type="non-terminal residue" evidence="1">
    <location>
        <position position="1"/>
    </location>
</feature>